<reference evidence="2" key="1">
    <citation type="submission" date="2018-03" db="EMBL/GenBank/DDBJ databases">
        <authorList>
            <person name="Blom J."/>
        </authorList>
    </citation>
    <scope>NUCLEOTIDE SEQUENCE [LARGE SCALE GENOMIC DNA]</scope>
    <source>
        <strain evidence="2">KPC-SM-21</strain>
    </source>
</reference>
<protein>
    <submittedName>
        <fullName evidence="1">Uncharacterized protein</fullName>
    </submittedName>
</protein>
<dbReference type="InParanoid" id="A0A2U3N274"/>
<dbReference type="EMBL" id="OOGT01000171">
    <property type="protein sequence ID" value="SPL71762.1"/>
    <property type="molecule type" value="Genomic_DNA"/>
</dbReference>
<evidence type="ECO:0000313" key="1">
    <source>
        <dbReference type="EMBL" id="SPL71762.1"/>
    </source>
</evidence>
<organism evidence="1 2">
    <name type="scientific">Acinetobacter stercoris</name>
    <dbReference type="NCBI Taxonomy" id="2126983"/>
    <lineage>
        <taxon>Bacteria</taxon>
        <taxon>Pseudomonadati</taxon>
        <taxon>Pseudomonadota</taxon>
        <taxon>Gammaproteobacteria</taxon>
        <taxon>Moraxellales</taxon>
        <taxon>Moraxellaceae</taxon>
        <taxon>Acinetobacter</taxon>
    </lineage>
</organism>
<name>A0A2U3N274_9GAMM</name>
<gene>
    <name evidence="1" type="ORF">KPC_2940</name>
</gene>
<proteinExistence type="predicted"/>
<evidence type="ECO:0000313" key="2">
    <source>
        <dbReference type="Proteomes" id="UP000245974"/>
    </source>
</evidence>
<dbReference type="AlphaFoldDB" id="A0A2U3N274"/>
<dbReference type="RefSeq" id="WP_121975179.1">
    <property type="nucleotide sequence ID" value="NZ_OOGT01000171.1"/>
</dbReference>
<keyword evidence="2" id="KW-1185">Reference proteome</keyword>
<dbReference type="OrthoDB" id="6705439at2"/>
<accession>A0A2U3N274</accession>
<sequence>MKTYIWSYEAKTCHGVGLIKGRIEAVNGLAAKEAVKASNLMIESVQVKLVQNQEKARRERFQPMTEFAA</sequence>
<dbReference type="Proteomes" id="UP000245974">
    <property type="component" value="Unassembled WGS sequence"/>
</dbReference>